<sequence>MDHPLFHKLPEPEQQYIANLEKTYHFSFQEQRQLLETASDLIQWQKGPLSSWIDENKANKVQGSRRAKLLVSDLLAKVQKERQKPTDYSDFSPEQRLPDKYQSILVTADKLMGRCPCPVEGEKTRCCNLKTLDAVQQCAFGCSYCSIQSFYNSHQIQVVGNLKERLESIELDEDTWHIGTGQSSDSLLWGNDYGTLDALCILAKRYPGTIIELKTKSQRTDWTQMPSLPKNIVATWSLNAPTIIEKEEHLTASLEGRIEAARKAADKGIPIGFHLHPMVYFEGWQQEYKKVIDLVTATFDASELVLFSFGTLTFTKAVLKELREQHRESRILDMDLTAAAGKYSYPLATKREMFSFAYAQFPRIWKEEGPFFYLCMEDPSLWEPTFGYSYENDRLFEAAMKSAYTATIECFRKVNDPVSYL</sequence>
<dbReference type="GO" id="GO:1904047">
    <property type="term" value="F:S-adenosyl-L-methionine binding"/>
    <property type="evidence" value="ECO:0007669"/>
    <property type="project" value="TreeGrafter"/>
</dbReference>
<keyword evidence="2" id="KW-1185">Reference proteome</keyword>
<dbReference type="Pfam" id="PF20903">
    <property type="entry name" value="SPL"/>
    <property type="match status" value="1"/>
</dbReference>
<proteinExistence type="predicted"/>
<organism evidence="1 2">
    <name type="scientific">Sphaerochaeta pleomorpha (strain ATCC BAA-1885 / DSM 22778 / Grapes)</name>
    <dbReference type="NCBI Taxonomy" id="158190"/>
    <lineage>
        <taxon>Bacteria</taxon>
        <taxon>Pseudomonadati</taxon>
        <taxon>Spirochaetota</taxon>
        <taxon>Spirochaetia</taxon>
        <taxon>Spirochaetales</taxon>
        <taxon>Sphaerochaetaceae</taxon>
        <taxon>Sphaerochaeta</taxon>
    </lineage>
</organism>
<dbReference type="AlphaFoldDB" id="G8QT85"/>
<name>G8QT85_SPHPG</name>
<dbReference type="HOGENOM" id="CLU_030330_0_0_12"/>
<dbReference type="PANTHER" id="PTHR37822:SF2">
    <property type="entry name" value="SPORE PHOTOPRODUCT LYASE"/>
    <property type="match status" value="1"/>
</dbReference>
<dbReference type="KEGG" id="sgp:SpiGrapes_1236"/>
<dbReference type="InterPro" id="IPR007197">
    <property type="entry name" value="rSAM"/>
</dbReference>
<evidence type="ECO:0000313" key="2">
    <source>
        <dbReference type="Proteomes" id="UP000005632"/>
    </source>
</evidence>
<evidence type="ECO:0000313" key="1">
    <source>
        <dbReference type="EMBL" id="AEV29052.1"/>
    </source>
</evidence>
<dbReference type="EMBL" id="CP003155">
    <property type="protein sequence ID" value="AEV29052.1"/>
    <property type="molecule type" value="Genomic_DNA"/>
</dbReference>
<reference evidence="1 2" key="1">
    <citation type="submission" date="2011-11" db="EMBL/GenBank/DDBJ databases">
        <title>Complete sequence of Spirochaeta sp. grapes.</title>
        <authorList>
            <consortium name="US DOE Joint Genome Institute"/>
            <person name="Lucas S."/>
            <person name="Han J."/>
            <person name="Lapidus A."/>
            <person name="Cheng J.-F."/>
            <person name="Goodwin L."/>
            <person name="Pitluck S."/>
            <person name="Peters L."/>
            <person name="Ovchinnikova G."/>
            <person name="Munk A.C."/>
            <person name="Detter J.C."/>
            <person name="Han C."/>
            <person name="Tapia R."/>
            <person name="Land M."/>
            <person name="Hauser L."/>
            <person name="Kyrpides N."/>
            <person name="Ivanova N."/>
            <person name="Pagani I."/>
            <person name="Ritalahtilisa K."/>
            <person name="Loeffler F."/>
            <person name="Woyke T."/>
        </authorList>
    </citation>
    <scope>NUCLEOTIDE SEQUENCE [LARGE SCALE GENOMIC DNA]</scope>
    <source>
        <strain evidence="2">ATCC BAA-1885 / DSM 22778 / Grapes</strain>
    </source>
</reference>
<dbReference type="InterPro" id="IPR049539">
    <property type="entry name" value="SPL"/>
</dbReference>
<protein>
    <submittedName>
        <fullName evidence="1">DNA repair photolyase</fullName>
    </submittedName>
</protein>
<dbReference type="GO" id="GO:0042601">
    <property type="term" value="C:endospore-forming forespore"/>
    <property type="evidence" value="ECO:0007669"/>
    <property type="project" value="TreeGrafter"/>
</dbReference>
<gene>
    <name evidence="1" type="ordered locus">SpiGrapes_1236</name>
</gene>
<dbReference type="STRING" id="158190.SpiGrapes_1236"/>
<keyword evidence="1" id="KW-0456">Lyase</keyword>
<dbReference type="GO" id="GO:0051539">
    <property type="term" value="F:4 iron, 4 sulfur cluster binding"/>
    <property type="evidence" value="ECO:0007669"/>
    <property type="project" value="TreeGrafter"/>
</dbReference>
<dbReference type="SFLD" id="SFLDS00029">
    <property type="entry name" value="Radical_SAM"/>
    <property type="match status" value="1"/>
</dbReference>
<accession>G8QT85</accession>
<dbReference type="Gene3D" id="3.80.30.30">
    <property type="match status" value="1"/>
</dbReference>
<dbReference type="Proteomes" id="UP000005632">
    <property type="component" value="Chromosome"/>
</dbReference>
<dbReference type="PANTHER" id="PTHR37822">
    <property type="entry name" value="SPORE PHOTOPRODUCT LYASE-RELATED"/>
    <property type="match status" value="1"/>
</dbReference>
<dbReference type="GO" id="GO:0003913">
    <property type="term" value="F:DNA photolyase activity"/>
    <property type="evidence" value="ECO:0007669"/>
    <property type="project" value="TreeGrafter"/>
</dbReference>
<dbReference type="eggNOG" id="COG1533">
    <property type="taxonomic scope" value="Bacteria"/>
</dbReference>
<dbReference type="OrthoDB" id="368646at2"/>